<dbReference type="EMBL" id="CP003363">
    <property type="protein sequence ID" value="AGB50667.1"/>
    <property type="molecule type" value="Genomic_DNA"/>
</dbReference>
<dbReference type="GeneID" id="14401490"/>
<dbReference type="Proteomes" id="UP000010866">
    <property type="component" value="Plasmid pMETHO01"/>
</dbReference>
<evidence type="ECO:0000313" key="2">
    <source>
        <dbReference type="Proteomes" id="UP000010866"/>
    </source>
</evidence>
<sequence length="91" mass="10781">MREAVILPITPPERLSHIDTFVVDRMNIGNIPAKRHVQRSSITEEHFNQIYHLQIIRDLRIIIDNPDEKNDLIIGFDMFELMEDTEQNKIE</sequence>
<proteinExistence type="predicted"/>
<keyword evidence="1" id="KW-0614">Plasmid</keyword>
<keyword evidence="2" id="KW-1185">Reference proteome</keyword>
<name>L0KYX4_METHD</name>
<dbReference type="HOGENOM" id="CLU_2420044_0_0_2"/>
<dbReference type="AlphaFoldDB" id="L0KYX4"/>
<accession>L0KYX4</accession>
<protein>
    <submittedName>
        <fullName evidence="1">Uncharacterized protein</fullName>
    </submittedName>
</protein>
<dbReference type="RefSeq" id="WP_015313799.1">
    <property type="nucleotide sequence ID" value="NC_019972.1"/>
</dbReference>
<reference evidence="2" key="1">
    <citation type="submission" date="2012-02" db="EMBL/GenBank/DDBJ databases">
        <title>Complete sequence of plasmid of Methanomethylovorans hollandica DSM 15978.</title>
        <authorList>
            <person name="Lucas S."/>
            <person name="Copeland A."/>
            <person name="Lapidus A."/>
            <person name="Glavina del Rio T."/>
            <person name="Dalin E."/>
            <person name="Tice H."/>
            <person name="Bruce D."/>
            <person name="Goodwin L."/>
            <person name="Pitluck S."/>
            <person name="Peters L."/>
            <person name="Mikhailova N."/>
            <person name="Held B."/>
            <person name="Kyrpides N."/>
            <person name="Mavromatis K."/>
            <person name="Ivanova N."/>
            <person name="Brettin T."/>
            <person name="Detter J.C."/>
            <person name="Han C."/>
            <person name="Larimer F."/>
            <person name="Land M."/>
            <person name="Hauser L."/>
            <person name="Markowitz V."/>
            <person name="Cheng J.-F."/>
            <person name="Hugenholtz P."/>
            <person name="Woyke T."/>
            <person name="Wu D."/>
            <person name="Spring S."/>
            <person name="Schroeder M."/>
            <person name="Brambilla E."/>
            <person name="Klenk H.-P."/>
            <person name="Eisen J.A."/>
        </authorList>
    </citation>
    <scope>NUCLEOTIDE SEQUENCE [LARGE SCALE GENOMIC DNA]</scope>
    <source>
        <strain evidence="2">DSM 15978 / NBRC 107637 / DMS1</strain>
        <plasmid evidence="2">Plasmid pMETHO01</plasmid>
    </source>
</reference>
<geneLocation type="plasmid" evidence="1 2">
    <name>pMETHO01</name>
</geneLocation>
<organism evidence="1 2">
    <name type="scientific">Methanomethylovorans hollandica (strain DSM 15978 / NBRC 107637 / DMS1)</name>
    <dbReference type="NCBI Taxonomy" id="867904"/>
    <lineage>
        <taxon>Archaea</taxon>
        <taxon>Methanobacteriati</taxon>
        <taxon>Methanobacteriota</taxon>
        <taxon>Stenosarchaea group</taxon>
        <taxon>Methanomicrobia</taxon>
        <taxon>Methanosarcinales</taxon>
        <taxon>Methanosarcinaceae</taxon>
        <taxon>Methanomethylovorans</taxon>
    </lineage>
</organism>
<dbReference type="KEGG" id="mhz:Metho_2528"/>
<gene>
    <name evidence="1" type="ordered locus">Metho_2528</name>
</gene>
<evidence type="ECO:0000313" key="1">
    <source>
        <dbReference type="EMBL" id="AGB50667.1"/>
    </source>
</evidence>